<dbReference type="Gene3D" id="3.40.50.2000">
    <property type="entry name" value="Glycogen Phosphorylase B"/>
    <property type="match status" value="2"/>
</dbReference>
<dbReference type="Proteomes" id="UP001250932">
    <property type="component" value="Unassembled WGS sequence"/>
</dbReference>
<dbReference type="RefSeq" id="WP_313831916.1">
    <property type="nucleotide sequence ID" value="NZ_JAQOUE010000001.1"/>
</dbReference>
<dbReference type="Pfam" id="PF13692">
    <property type="entry name" value="Glyco_trans_1_4"/>
    <property type="match status" value="1"/>
</dbReference>
<dbReference type="SUPFAM" id="SSF53756">
    <property type="entry name" value="UDP-Glycosyltransferase/glycogen phosphorylase"/>
    <property type="match status" value="1"/>
</dbReference>
<name>A0ABU3K587_9BACT</name>
<protein>
    <submittedName>
        <fullName evidence="2">Glycosyltransferase</fullName>
    </submittedName>
</protein>
<gene>
    <name evidence="2" type="ORF">PPG34_04340</name>
</gene>
<dbReference type="InterPro" id="IPR028098">
    <property type="entry name" value="Glyco_trans_4-like_N"/>
</dbReference>
<dbReference type="EMBL" id="JAQOUE010000001">
    <property type="protein sequence ID" value="MDT7041566.1"/>
    <property type="molecule type" value="Genomic_DNA"/>
</dbReference>
<organism evidence="2 3">
    <name type="scientific">Candidatus Nitronereus thalassa</name>
    <dbReference type="NCBI Taxonomy" id="3020898"/>
    <lineage>
        <taxon>Bacteria</taxon>
        <taxon>Pseudomonadati</taxon>
        <taxon>Nitrospirota</taxon>
        <taxon>Nitrospiria</taxon>
        <taxon>Nitrospirales</taxon>
        <taxon>Nitrospiraceae</taxon>
        <taxon>Candidatus Nitronereus</taxon>
    </lineage>
</organism>
<feature type="domain" description="Glycosyltransferase subfamily 4-like N-terminal" evidence="1">
    <location>
        <begin position="51"/>
        <end position="248"/>
    </location>
</feature>
<evidence type="ECO:0000313" key="2">
    <source>
        <dbReference type="EMBL" id="MDT7041566.1"/>
    </source>
</evidence>
<evidence type="ECO:0000313" key="3">
    <source>
        <dbReference type="Proteomes" id="UP001250932"/>
    </source>
</evidence>
<accession>A0ABU3K587</accession>
<proteinExistence type="predicted"/>
<comment type="caution">
    <text evidence="2">The sequence shown here is derived from an EMBL/GenBank/DDBJ whole genome shotgun (WGS) entry which is preliminary data.</text>
</comment>
<evidence type="ECO:0000259" key="1">
    <source>
        <dbReference type="Pfam" id="PF13579"/>
    </source>
</evidence>
<dbReference type="Pfam" id="PF13579">
    <property type="entry name" value="Glyco_trans_4_4"/>
    <property type="match status" value="1"/>
</dbReference>
<keyword evidence="3" id="KW-1185">Reference proteome</keyword>
<reference evidence="2 3" key="1">
    <citation type="journal article" date="2023" name="ISME J.">
        <title>Cultivation and genomic characterization of novel and ubiquitous marine nitrite-oxidizing bacteria from the Nitrospirales.</title>
        <authorList>
            <person name="Mueller A.J."/>
            <person name="Daebeler A."/>
            <person name="Herbold C.W."/>
            <person name="Kirkegaard R.H."/>
            <person name="Daims H."/>
        </authorList>
    </citation>
    <scope>NUCLEOTIDE SEQUENCE [LARGE SCALE GENOMIC DNA]</scope>
    <source>
        <strain evidence="2 3">EB</strain>
    </source>
</reference>
<dbReference type="PANTHER" id="PTHR12526">
    <property type="entry name" value="GLYCOSYLTRANSFERASE"/>
    <property type="match status" value="1"/>
</dbReference>
<sequence>MHNDIKGKPSIIIPQSFDPYGCEPFGCSGIRRPKLLFLSRPFPPLQVIGCVRTWNIAKCLSRLGWDVTVVTPQPEMWANLEDVEKTQLALEQEGIKKILTAHQWQCLVTSSKQYQRQGVGRVFGGMCRTLARTFGIDNGIGWMHAAEQACQTLTKKDVDLILATGSPFSAFRVAQRISKRLGCPYVMDYRDLWTDNLHGVGWTRESTIQEEAQLLQGAGAVTIVSSSWGLDLKERYRLGGKLHVVTNGYDHESLADVNPYSFDHFAIVYAGTFYPPKRSISPLMAALQRLKNNMLGGCIPEWFFHYYGNDCQYVREEAQQWGVKDKVVLHGKVSRQEALSAVKGAGVAVVITSLAEKATLADKGMVPAKVYEAMGLETPILVIAPQGSDIEGVIEQASMGKRFDGLDIEGIEEFLMGLMKGALTPNSPSQEYAWENIGKKFDDLLRTVMCRV</sequence>